<keyword evidence="2" id="KW-1185">Reference proteome</keyword>
<dbReference type="AlphaFoldDB" id="A0A368F7Y9"/>
<comment type="caution">
    <text evidence="1">The sequence shown here is derived from an EMBL/GenBank/DDBJ whole genome shotgun (WGS) entry which is preliminary data.</text>
</comment>
<sequence>MDCAPFLSKYCVKVRAEGGNGVYEAMYACAQDDQCSAVGCITNNFRATKCCCNSDYCNTSSTISMMATAISVAVVNRLTF</sequence>
<dbReference type="OrthoDB" id="5866529at2759"/>
<evidence type="ECO:0000313" key="2">
    <source>
        <dbReference type="Proteomes" id="UP000252519"/>
    </source>
</evidence>
<protein>
    <recommendedName>
        <fullName evidence="3">ET module</fullName>
    </recommendedName>
</protein>
<reference evidence="1 2" key="1">
    <citation type="submission" date="2014-10" db="EMBL/GenBank/DDBJ databases">
        <title>Draft genome of the hookworm Ancylostoma caninum.</title>
        <authorList>
            <person name="Mitreva M."/>
        </authorList>
    </citation>
    <scope>NUCLEOTIDE SEQUENCE [LARGE SCALE GENOMIC DNA]</scope>
    <source>
        <strain evidence="1 2">Baltimore</strain>
    </source>
</reference>
<name>A0A368F7Y9_ANCCA</name>
<organism evidence="1 2">
    <name type="scientific">Ancylostoma caninum</name>
    <name type="common">Dog hookworm</name>
    <dbReference type="NCBI Taxonomy" id="29170"/>
    <lineage>
        <taxon>Eukaryota</taxon>
        <taxon>Metazoa</taxon>
        <taxon>Ecdysozoa</taxon>
        <taxon>Nematoda</taxon>
        <taxon>Chromadorea</taxon>
        <taxon>Rhabditida</taxon>
        <taxon>Rhabditina</taxon>
        <taxon>Rhabditomorpha</taxon>
        <taxon>Strongyloidea</taxon>
        <taxon>Ancylostomatidae</taxon>
        <taxon>Ancylostomatinae</taxon>
        <taxon>Ancylostoma</taxon>
    </lineage>
</organism>
<dbReference type="InterPro" id="IPR045860">
    <property type="entry name" value="Snake_toxin-like_sf"/>
</dbReference>
<dbReference type="EMBL" id="JOJR01002786">
    <property type="protein sequence ID" value="RCN28284.1"/>
    <property type="molecule type" value="Genomic_DNA"/>
</dbReference>
<dbReference type="Proteomes" id="UP000252519">
    <property type="component" value="Unassembled WGS sequence"/>
</dbReference>
<dbReference type="SUPFAM" id="SSF57302">
    <property type="entry name" value="Snake toxin-like"/>
    <property type="match status" value="1"/>
</dbReference>
<accession>A0A368F7Y9</accession>
<evidence type="ECO:0000313" key="1">
    <source>
        <dbReference type="EMBL" id="RCN28284.1"/>
    </source>
</evidence>
<evidence type="ECO:0008006" key="3">
    <source>
        <dbReference type="Google" id="ProtNLM"/>
    </source>
</evidence>
<gene>
    <name evidence="1" type="ORF">ANCCAN_25974</name>
</gene>
<proteinExistence type="predicted"/>